<dbReference type="Gene3D" id="3.90.1530.10">
    <property type="entry name" value="Conserved hypothetical protein from pyrococcus furiosus pfu- 392566-001, ParB domain"/>
    <property type="match status" value="1"/>
</dbReference>
<evidence type="ECO:0000313" key="2">
    <source>
        <dbReference type="EMBL" id="CAB4149474.1"/>
    </source>
</evidence>
<evidence type="ECO:0000313" key="3">
    <source>
        <dbReference type="EMBL" id="CAB4182420.1"/>
    </source>
</evidence>
<name>A0A6J5SEZ3_9CAUD</name>
<dbReference type="Pfam" id="PF02195">
    <property type="entry name" value="ParB_N"/>
    <property type="match status" value="1"/>
</dbReference>
<protein>
    <submittedName>
        <fullName evidence="4">ParB/Sulfiredoxin</fullName>
    </submittedName>
</protein>
<evidence type="ECO:0000259" key="1">
    <source>
        <dbReference type="SMART" id="SM00470"/>
    </source>
</evidence>
<dbReference type="SUPFAM" id="SSF110849">
    <property type="entry name" value="ParB/Sulfiredoxin"/>
    <property type="match status" value="1"/>
</dbReference>
<organism evidence="4">
    <name type="scientific">uncultured Caudovirales phage</name>
    <dbReference type="NCBI Taxonomy" id="2100421"/>
    <lineage>
        <taxon>Viruses</taxon>
        <taxon>Duplodnaviria</taxon>
        <taxon>Heunggongvirae</taxon>
        <taxon>Uroviricota</taxon>
        <taxon>Caudoviricetes</taxon>
        <taxon>Peduoviridae</taxon>
        <taxon>Maltschvirus</taxon>
        <taxon>Maltschvirus maltsch</taxon>
    </lineage>
</organism>
<dbReference type="InterPro" id="IPR003115">
    <property type="entry name" value="ParB_N"/>
</dbReference>
<dbReference type="InterPro" id="IPR036086">
    <property type="entry name" value="ParB/Sulfiredoxin_sf"/>
</dbReference>
<accession>A0A6J5SEZ3</accession>
<gene>
    <name evidence="3" type="ORF">UFOVP1081_2</name>
    <name evidence="4" type="ORF">UFOVP1433_2</name>
    <name evidence="2" type="ORF">UFOVP553_2</name>
</gene>
<reference evidence="4" key="1">
    <citation type="submission" date="2020-05" db="EMBL/GenBank/DDBJ databases">
        <authorList>
            <person name="Chiriac C."/>
            <person name="Salcher M."/>
            <person name="Ghai R."/>
            <person name="Kavagutti S V."/>
        </authorList>
    </citation>
    <scope>NUCLEOTIDE SEQUENCE</scope>
</reference>
<feature type="domain" description="ParB-like N-terminal" evidence="1">
    <location>
        <begin position="12"/>
        <end position="98"/>
    </location>
</feature>
<proteinExistence type="predicted"/>
<dbReference type="EMBL" id="LR796529">
    <property type="protein sequence ID" value="CAB4149474.1"/>
    <property type="molecule type" value="Genomic_DNA"/>
</dbReference>
<dbReference type="EMBL" id="LR797038">
    <property type="protein sequence ID" value="CAB4182420.1"/>
    <property type="molecule type" value="Genomic_DNA"/>
</dbReference>
<dbReference type="EMBL" id="LR797392">
    <property type="protein sequence ID" value="CAB4212470.1"/>
    <property type="molecule type" value="Genomic_DNA"/>
</dbReference>
<dbReference type="SMART" id="SM00470">
    <property type="entry name" value="ParB"/>
    <property type="match status" value="1"/>
</dbReference>
<evidence type="ECO:0000313" key="4">
    <source>
        <dbReference type="EMBL" id="CAB4212470.1"/>
    </source>
</evidence>
<sequence length="160" mass="17071">MAGAIAKLHPYKMKAVADLRPFARNARVHSEAQVKQLAAAITEWGWTNPVLIEPDGGIIAGHGRVLAAQQLGMEKIPTITIAGLTDAQRRALVIADNKLAMNAGWDAAMLKVELLDLQSEGFAIDLIGFGAEEIGALSLEIERGETDVAGAWAGMPEFDQ</sequence>
<dbReference type="CDD" id="cd16403">
    <property type="entry name" value="ParB_N_like_MT"/>
    <property type="match status" value="1"/>
</dbReference>